<proteinExistence type="predicted"/>
<evidence type="ECO:0000256" key="1">
    <source>
        <dbReference type="SAM" id="MobiDB-lite"/>
    </source>
</evidence>
<dbReference type="AlphaFoldDB" id="A0A0J0XT03"/>
<dbReference type="RefSeq" id="XP_018280709.1">
    <property type="nucleotide sequence ID" value="XM_018420098.1"/>
</dbReference>
<dbReference type="GeneID" id="28980701"/>
<feature type="region of interest" description="Disordered" evidence="1">
    <location>
        <begin position="137"/>
        <end position="165"/>
    </location>
</feature>
<organism evidence="2 3">
    <name type="scientific">Cutaneotrichosporon oleaginosum</name>
    <dbReference type="NCBI Taxonomy" id="879819"/>
    <lineage>
        <taxon>Eukaryota</taxon>
        <taxon>Fungi</taxon>
        <taxon>Dikarya</taxon>
        <taxon>Basidiomycota</taxon>
        <taxon>Agaricomycotina</taxon>
        <taxon>Tremellomycetes</taxon>
        <taxon>Trichosporonales</taxon>
        <taxon>Trichosporonaceae</taxon>
        <taxon>Cutaneotrichosporon</taxon>
    </lineage>
</organism>
<evidence type="ECO:0000313" key="3">
    <source>
        <dbReference type="Proteomes" id="UP000053611"/>
    </source>
</evidence>
<accession>A0A0J0XT03</accession>
<sequence length="165" mass="18400">MERVGSGCGESVTWDHQRRRGHDDEDEDEDDEPRMMRADGSCPSSSRAPFFSLISFDSSRLVRRRSPRPLHSTAPTLFRASTLLFFCRHLDSFHPSIPLLSLLLLSLSLPSPLSPLPPLRQPALTTVFFSVRLCPSPSPSRTRPLPFGPPTCLLPPNAKRQTPNA</sequence>
<dbReference type="Proteomes" id="UP000053611">
    <property type="component" value="Unassembled WGS sequence"/>
</dbReference>
<evidence type="ECO:0000313" key="2">
    <source>
        <dbReference type="EMBL" id="KLT44218.1"/>
    </source>
</evidence>
<reference evidence="2 3" key="1">
    <citation type="submission" date="2015-03" db="EMBL/GenBank/DDBJ databases">
        <title>Genomics and transcriptomics of the oil-accumulating basidiomycete yeast T. oleaginosus allow insights into substrate utilization and the diverse evolutionary trajectories of mating systems in fungi.</title>
        <authorList>
            <consortium name="DOE Joint Genome Institute"/>
            <person name="Kourist R."/>
            <person name="Kracht O."/>
            <person name="Bracharz F."/>
            <person name="Lipzen A."/>
            <person name="Nolan M."/>
            <person name="Ohm R."/>
            <person name="Grigoriev I."/>
            <person name="Sun S."/>
            <person name="Heitman J."/>
            <person name="Bruck T."/>
            <person name="Nowrousian M."/>
        </authorList>
    </citation>
    <scope>NUCLEOTIDE SEQUENCE [LARGE SCALE GENOMIC DNA]</scope>
    <source>
        <strain evidence="2 3">IBC0246</strain>
    </source>
</reference>
<keyword evidence="3" id="KW-1185">Reference proteome</keyword>
<name>A0A0J0XT03_9TREE</name>
<dbReference type="EMBL" id="KQ087188">
    <property type="protein sequence ID" value="KLT44218.1"/>
    <property type="molecule type" value="Genomic_DNA"/>
</dbReference>
<gene>
    <name evidence="2" type="ORF">CC85DRAFT_23701</name>
</gene>
<feature type="region of interest" description="Disordered" evidence="1">
    <location>
        <begin position="1"/>
        <end position="43"/>
    </location>
</feature>
<protein>
    <submittedName>
        <fullName evidence="2">Uncharacterized protein</fullName>
    </submittedName>
</protein>